<reference evidence="1" key="1">
    <citation type="submission" date="2023-03" db="EMBL/GenBank/DDBJ databases">
        <title>Massive genome expansion in bonnet fungi (Mycena s.s.) driven by repeated elements and novel gene families across ecological guilds.</title>
        <authorList>
            <consortium name="Lawrence Berkeley National Laboratory"/>
            <person name="Harder C.B."/>
            <person name="Miyauchi S."/>
            <person name="Viragh M."/>
            <person name="Kuo A."/>
            <person name="Thoen E."/>
            <person name="Andreopoulos B."/>
            <person name="Lu D."/>
            <person name="Skrede I."/>
            <person name="Drula E."/>
            <person name="Henrissat B."/>
            <person name="Morin E."/>
            <person name="Kohler A."/>
            <person name="Barry K."/>
            <person name="LaButti K."/>
            <person name="Morin E."/>
            <person name="Salamov A."/>
            <person name="Lipzen A."/>
            <person name="Mereny Z."/>
            <person name="Hegedus B."/>
            <person name="Baldrian P."/>
            <person name="Stursova M."/>
            <person name="Weitz H."/>
            <person name="Taylor A."/>
            <person name="Grigoriev I.V."/>
            <person name="Nagy L.G."/>
            <person name="Martin F."/>
            <person name="Kauserud H."/>
        </authorList>
    </citation>
    <scope>NUCLEOTIDE SEQUENCE</scope>
    <source>
        <strain evidence="1">9144</strain>
    </source>
</reference>
<dbReference type="EMBL" id="JARJCW010000009">
    <property type="protein sequence ID" value="KAJ7220590.1"/>
    <property type="molecule type" value="Genomic_DNA"/>
</dbReference>
<keyword evidence="2" id="KW-1185">Reference proteome</keyword>
<accession>A0AAD6YKJ5</accession>
<evidence type="ECO:0000313" key="2">
    <source>
        <dbReference type="Proteomes" id="UP001219525"/>
    </source>
</evidence>
<proteinExistence type="predicted"/>
<gene>
    <name evidence="1" type="ORF">GGX14DRAFT_675285</name>
</gene>
<organism evidence="1 2">
    <name type="scientific">Mycena pura</name>
    <dbReference type="NCBI Taxonomy" id="153505"/>
    <lineage>
        <taxon>Eukaryota</taxon>
        <taxon>Fungi</taxon>
        <taxon>Dikarya</taxon>
        <taxon>Basidiomycota</taxon>
        <taxon>Agaricomycotina</taxon>
        <taxon>Agaricomycetes</taxon>
        <taxon>Agaricomycetidae</taxon>
        <taxon>Agaricales</taxon>
        <taxon>Marasmiineae</taxon>
        <taxon>Mycenaceae</taxon>
        <taxon>Mycena</taxon>
    </lineage>
</organism>
<dbReference type="AlphaFoldDB" id="A0AAD6YKJ5"/>
<name>A0AAD6YKJ5_9AGAR</name>
<comment type="caution">
    <text evidence="1">The sequence shown here is derived from an EMBL/GenBank/DDBJ whole genome shotgun (WGS) entry which is preliminary data.</text>
</comment>
<dbReference type="Proteomes" id="UP001219525">
    <property type="component" value="Unassembled WGS sequence"/>
</dbReference>
<evidence type="ECO:0000313" key="1">
    <source>
        <dbReference type="EMBL" id="KAJ7220590.1"/>
    </source>
</evidence>
<protein>
    <submittedName>
        <fullName evidence="1">Uncharacterized protein</fullName>
    </submittedName>
</protein>
<sequence>MSAELVPMFTGEPVMADSNKVTPATFVKKLRAHMHDLGTDNTADPDARKIDAFPDYLVENSPAEKWFKARQATVTPFTTWAMLEAAFHIRFPGPEKAERTPQEWERELVAMRLTLGELGSTVKVGGAEVFAHVHFATRLLSIAREARIADTSGGIWQSRDALPEVIREKVPATQAMWITYTDAIKAVDRIHIREGIVKAKRAQELDRRLTQVEGRAPPLTPVSKMAGQLARTGLVSPHAANAPIPARAPAARDAFGGGGGQGNLFIPPAMTDEGKTHLRRIAAGLAGSMLSDDMAGRAEYNRRIANWFRVHGTNKVLLERTGFPLSPGTLPPCSGECYGCGKVSTPWHKRAECPGPPIPPKESTFRSLCAKHLREAWAPAAVNAVLEEETDWMDFVPHDEGEDFGAGPSE</sequence>